<feature type="compositionally biased region" description="Low complexity" evidence="2">
    <location>
        <begin position="22"/>
        <end position="34"/>
    </location>
</feature>
<dbReference type="Gene3D" id="3.30.750.24">
    <property type="entry name" value="STAS domain"/>
    <property type="match status" value="1"/>
</dbReference>
<reference evidence="5 6" key="1">
    <citation type="submission" date="2020-07" db="EMBL/GenBank/DDBJ databases">
        <title>Sequencing the genomes of 1000 actinobacteria strains.</title>
        <authorList>
            <person name="Klenk H.-P."/>
        </authorList>
    </citation>
    <scope>NUCLEOTIDE SEQUENCE [LARGE SCALE GENOMIC DNA]</scope>
    <source>
        <strain evidence="5 6">DSM 7487</strain>
    </source>
</reference>
<comment type="caution">
    <text evidence="5">The sequence shown here is derived from an EMBL/GenBank/DDBJ whole genome shotgun (WGS) entry which is preliminary data.</text>
</comment>
<dbReference type="SMART" id="SM00331">
    <property type="entry name" value="PP2C_SIG"/>
    <property type="match status" value="1"/>
</dbReference>
<dbReference type="PANTHER" id="PTHR43156">
    <property type="entry name" value="STAGE II SPORULATION PROTEIN E-RELATED"/>
    <property type="match status" value="1"/>
</dbReference>
<evidence type="ECO:0000256" key="2">
    <source>
        <dbReference type="SAM" id="MobiDB-lite"/>
    </source>
</evidence>
<dbReference type="SUPFAM" id="SSF52091">
    <property type="entry name" value="SpoIIaa-like"/>
    <property type="match status" value="1"/>
</dbReference>
<dbReference type="Pfam" id="PF01740">
    <property type="entry name" value="STAS"/>
    <property type="match status" value="1"/>
</dbReference>
<dbReference type="Gene3D" id="3.30.450.20">
    <property type="entry name" value="PAS domain"/>
    <property type="match status" value="1"/>
</dbReference>
<evidence type="ECO:0000259" key="3">
    <source>
        <dbReference type="PROSITE" id="PS50113"/>
    </source>
</evidence>
<keyword evidence="6" id="KW-1185">Reference proteome</keyword>
<dbReference type="Pfam" id="PF08448">
    <property type="entry name" value="PAS_4"/>
    <property type="match status" value="1"/>
</dbReference>
<dbReference type="EMBL" id="JACCBB010000001">
    <property type="protein sequence ID" value="NYD23092.1"/>
    <property type="molecule type" value="Genomic_DNA"/>
</dbReference>
<name>A0A7Y9J1F5_9ACTN</name>
<dbReference type="InterPro" id="IPR036890">
    <property type="entry name" value="HATPase_C_sf"/>
</dbReference>
<evidence type="ECO:0000313" key="6">
    <source>
        <dbReference type="Proteomes" id="UP000521922"/>
    </source>
</evidence>
<dbReference type="Gene3D" id="3.60.40.10">
    <property type="entry name" value="PPM-type phosphatase domain"/>
    <property type="match status" value="1"/>
</dbReference>
<proteinExistence type="predicted"/>
<evidence type="ECO:0000259" key="4">
    <source>
        <dbReference type="PROSITE" id="PS50801"/>
    </source>
</evidence>
<feature type="region of interest" description="Disordered" evidence="2">
    <location>
        <begin position="333"/>
        <end position="353"/>
    </location>
</feature>
<dbReference type="InterPro" id="IPR002645">
    <property type="entry name" value="STAS_dom"/>
</dbReference>
<gene>
    <name evidence="5" type="ORF">BJ968_002632</name>
</gene>
<dbReference type="InterPro" id="IPR003594">
    <property type="entry name" value="HATPase_dom"/>
</dbReference>
<feature type="domain" description="STAS" evidence="4">
    <location>
        <begin position="608"/>
        <end position="713"/>
    </location>
</feature>
<organism evidence="5 6">
    <name type="scientific">Kineococcus aurantiacus</name>
    <dbReference type="NCBI Taxonomy" id="37633"/>
    <lineage>
        <taxon>Bacteria</taxon>
        <taxon>Bacillati</taxon>
        <taxon>Actinomycetota</taxon>
        <taxon>Actinomycetes</taxon>
        <taxon>Kineosporiales</taxon>
        <taxon>Kineosporiaceae</taxon>
        <taxon>Kineococcus</taxon>
    </lineage>
</organism>
<dbReference type="Proteomes" id="UP000521922">
    <property type="component" value="Unassembled WGS sequence"/>
</dbReference>
<evidence type="ECO:0000256" key="1">
    <source>
        <dbReference type="ARBA" id="ARBA00022801"/>
    </source>
</evidence>
<dbReference type="CDD" id="cd07043">
    <property type="entry name" value="STAS_anti-anti-sigma_factors"/>
    <property type="match status" value="1"/>
</dbReference>
<dbReference type="PANTHER" id="PTHR43156:SF2">
    <property type="entry name" value="STAGE II SPORULATION PROTEIN E"/>
    <property type="match status" value="1"/>
</dbReference>
<dbReference type="AlphaFoldDB" id="A0A7Y9J1F5"/>
<dbReference type="InterPro" id="IPR036457">
    <property type="entry name" value="PPM-type-like_dom_sf"/>
</dbReference>
<dbReference type="SUPFAM" id="SSF55874">
    <property type="entry name" value="ATPase domain of HSP90 chaperone/DNA topoisomerase II/histidine kinase"/>
    <property type="match status" value="1"/>
</dbReference>
<protein>
    <submittedName>
        <fullName evidence="5">Anti-anti-sigma factor</fullName>
    </submittedName>
</protein>
<dbReference type="PROSITE" id="PS50113">
    <property type="entry name" value="PAC"/>
    <property type="match status" value="1"/>
</dbReference>
<dbReference type="Pfam" id="PF07228">
    <property type="entry name" value="SpoIIE"/>
    <property type="match status" value="1"/>
</dbReference>
<dbReference type="PROSITE" id="PS50801">
    <property type="entry name" value="STAS"/>
    <property type="match status" value="1"/>
</dbReference>
<feature type="compositionally biased region" description="Low complexity" evidence="2">
    <location>
        <begin position="1"/>
        <end position="15"/>
    </location>
</feature>
<dbReference type="InterPro" id="IPR001932">
    <property type="entry name" value="PPM-type_phosphatase-like_dom"/>
</dbReference>
<feature type="domain" description="PAC" evidence="3">
    <location>
        <begin position="118"/>
        <end position="172"/>
    </location>
</feature>
<dbReference type="Pfam" id="PF13581">
    <property type="entry name" value="HATPase_c_2"/>
    <property type="match status" value="1"/>
</dbReference>
<feature type="region of interest" description="Disordered" evidence="2">
    <location>
        <begin position="1"/>
        <end position="40"/>
    </location>
</feature>
<accession>A0A7Y9J1F5</accession>
<dbReference type="GO" id="GO:0016791">
    <property type="term" value="F:phosphatase activity"/>
    <property type="evidence" value="ECO:0007669"/>
    <property type="project" value="TreeGrafter"/>
</dbReference>
<dbReference type="InterPro" id="IPR052016">
    <property type="entry name" value="Bact_Sigma-Reg"/>
</dbReference>
<dbReference type="SMART" id="SM00387">
    <property type="entry name" value="HATPase_c"/>
    <property type="match status" value="1"/>
</dbReference>
<dbReference type="InterPro" id="IPR036513">
    <property type="entry name" value="STAS_dom_sf"/>
</dbReference>
<dbReference type="InterPro" id="IPR000700">
    <property type="entry name" value="PAS-assoc_C"/>
</dbReference>
<evidence type="ECO:0000313" key="5">
    <source>
        <dbReference type="EMBL" id="NYD23092.1"/>
    </source>
</evidence>
<dbReference type="Gene3D" id="3.30.565.10">
    <property type="entry name" value="Histidine kinase-like ATPase, C-terminal domain"/>
    <property type="match status" value="1"/>
</dbReference>
<dbReference type="CDD" id="cd16936">
    <property type="entry name" value="HATPase_RsbW-like"/>
    <property type="match status" value="1"/>
</dbReference>
<sequence>MSTDDTPGTPDTPDGTPDRGSSDGCGPVDGGPVDFGDDEAVHGDHRWRAAALRQLPYYVQVFRGPDHVNVGETDEVVALYGDQRNVGRQIADYLTGAEGQGLIEMLDRVYAGERLTARGVRFGVVTAAGSAQEVFADMDFLPLRDASGHVVGSIASGHDVTDQVRADHEQAAEAVELSRRYRRATDVIEEVQRALLPARLPVLPGVEVAASYVVGGAEQAAGGDWFDVLARPDGTVAAVVGDVVGHGVAASAVMAQLRAVALERLDAGADPAQVVTALDRFTRVVPAARSATVCVLVLGPDAGSGRRAVAYCAAGHPPPLVLNLEGGSRYLDPSGAPPLGHTSTSTGAAGGRAGVRGSIGPRTGRSVQHAGLGAGELVLLYTDGIVERPGVAATVGTVELAQVAAAAAADGLMPVFTLASAVDRVSVQTLERLTRETGSVDDVTLLALQPVTPSPDLHLHTHLTRSGIPAVRAALRRWLGAERVALLAVDQLDEVVSELLENVVEHAYGSPGDPGGLVRAEGGGPVTVHAHLDDLGLITLSVADEGTWVPRPEPVAGRGLGLTFAQDFAEQVHVESSAAGSTVTVVFRPWKSPRGAAPVAPRRVPGFFDTYTQHHQGRSVVTVRGPVDAANAAELDSQLALSVVPGAAPVQVDLQEVTVLSSAALHALRRRLDQAERVGVQVSLLSSPGTVAQQVLALAGMDTGPGGGTGTGP</sequence>
<dbReference type="InterPro" id="IPR013656">
    <property type="entry name" value="PAS_4"/>
</dbReference>
<keyword evidence="1" id="KW-0378">Hydrolase</keyword>
<dbReference type="RefSeq" id="WP_179752565.1">
    <property type="nucleotide sequence ID" value="NZ_BAAAGN010000010.1"/>
</dbReference>